<dbReference type="GO" id="GO:0004518">
    <property type="term" value="F:nuclease activity"/>
    <property type="evidence" value="ECO:0007669"/>
    <property type="project" value="UniProtKB-KW"/>
</dbReference>
<dbReference type="GO" id="GO:0046872">
    <property type="term" value="F:metal ion binding"/>
    <property type="evidence" value="ECO:0007669"/>
    <property type="project" value="UniProtKB-KW"/>
</dbReference>
<keyword evidence="11" id="KW-1185">Reference proteome</keyword>
<comment type="cofactor">
    <cofactor evidence="1">
        <name>a divalent metal cation</name>
        <dbReference type="ChEBI" id="CHEBI:60240"/>
    </cofactor>
</comment>
<evidence type="ECO:0000256" key="2">
    <source>
        <dbReference type="ARBA" id="ARBA00004123"/>
    </source>
</evidence>
<keyword evidence="7" id="KW-0539">Nucleus</keyword>
<evidence type="ECO:0000313" key="11">
    <source>
        <dbReference type="Proteomes" id="UP000694380"/>
    </source>
</evidence>
<dbReference type="AlphaFoldDB" id="A0A8C3IZ54"/>
<sequence length="426" mass="48027">MEPAATIAAVMAVVNTSHLIIHLFQRQMLRNRARRLRHRGEDIKSERGTDLSQSTGPCAVNIMVAMGHVDAVERRFWARKMSTDWWDRIVLQVWDESQWLGNFQMRKGTFLELCELLSPALKHKDTRMRAALTVQKRVAIALWKLATPDSYRSVANHFGVGKSTVGVAVMQVANAIVELVLSKVVTLGNIQVIIDGFATMGFQNCGGAIDGTPIPVLGPDHQASQYINRKSYVSKVLQALVDHRGHFTNIVGWPGKVHDTCVFRNSGLFRRLQEGIYFPDHKITVGDVEMPIVILGEPAYPLMPWLMKPYTGALDTEKELFNYWLSNCRMVVECAFGRFKRRWRSLLTRSDLSETNIPIVIAVCCVLHNLCESKGETFMAGWEVEANSLAADYSQPDSRAIRRAQRDALCIRESLKARFLSEQGNL</sequence>
<dbReference type="GO" id="GO:0016787">
    <property type="term" value="F:hydrolase activity"/>
    <property type="evidence" value="ECO:0007669"/>
    <property type="project" value="UniProtKB-KW"/>
</dbReference>
<keyword evidence="5" id="KW-0479">Metal-binding</keyword>
<evidence type="ECO:0000256" key="1">
    <source>
        <dbReference type="ARBA" id="ARBA00001968"/>
    </source>
</evidence>
<reference evidence="10" key="2">
    <citation type="submission" date="2025-09" db="UniProtKB">
        <authorList>
            <consortium name="Ensembl"/>
        </authorList>
    </citation>
    <scope>IDENTIFICATION</scope>
</reference>
<dbReference type="GO" id="GO:0005634">
    <property type="term" value="C:nucleus"/>
    <property type="evidence" value="ECO:0007669"/>
    <property type="project" value="UniProtKB-SubCell"/>
</dbReference>
<dbReference type="InterPro" id="IPR027806">
    <property type="entry name" value="HARBI1_dom"/>
</dbReference>
<evidence type="ECO:0000259" key="9">
    <source>
        <dbReference type="Pfam" id="PF26138"/>
    </source>
</evidence>
<dbReference type="PANTHER" id="PTHR22930:SF206">
    <property type="entry name" value="NUCLEASE HARBI1"/>
    <property type="match status" value="1"/>
</dbReference>
<dbReference type="InterPro" id="IPR045249">
    <property type="entry name" value="HARBI1-like"/>
</dbReference>
<organism evidence="10 11">
    <name type="scientific">Chrysemys picta bellii</name>
    <name type="common">Western painted turtle</name>
    <name type="synonym">Emys bellii</name>
    <dbReference type="NCBI Taxonomy" id="8478"/>
    <lineage>
        <taxon>Eukaryota</taxon>
        <taxon>Metazoa</taxon>
        <taxon>Chordata</taxon>
        <taxon>Craniata</taxon>
        <taxon>Vertebrata</taxon>
        <taxon>Euteleostomi</taxon>
        <taxon>Archelosauria</taxon>
        <taxon>Testudinata</taxon>
        <taxon>Testudines</taxon>
        <taxon>Cryptodira</taxon>
        <taxon>Durocryptodira</taxon>
        <taxon>Testudinoidea</taxon>
        <taxon>Emydidae</taxon>
        <taxon>Chrysemys</taxon>
    </lineage>
</organism>
<dbReference type="Pfam" id="PF13359">
    <property type="entry name" value="DDE_Tnp_4"/>
    <property type="match status" value="1"/>
</dbReference>
<evidence type="ECO:0000256" key="4">
    <source>
        <dbReference type="ARBA" id="ARBA00022722"/>
    </source>
</evidence>
<accession>A0A8C3IZ54</accession>
<evidence type="ECO:0000256" key="6">
    <source>
        <dbReference type="ARBA" id="ARBA00022801"/>
    </source>
</evidence>
<reference evidence="10" key="1">
    <citation type="submission" date="2025-08" db="UniProtKB">
        <authorList>
            <consortium name="Ensembl"/>
        </authorList>
    </citation>
    <scope>IDENTIFICATION</scope>
</reference>
<name>A0A8C3IZ54_CHRPI</name>
<protein>
    <recommendedName>
        <fullName evidence="12">DDE Tnp4 domain-containing protein</fullName>
    </recommendedName>
</protein>
<evidence type="ECO:0008006" key="12">
    <source>
        <dbReference type="Google" id="ProtNLM"/>
    </source>
</evidence>
<comment type="subcellular location">
    <subcellularLocation>
        <location evidence="2">Nucleus</location>
    </subcellularLocation>
</comment>
<comment type="similarity">
    <text evidence="3">Belongs to the HARBI1 family.</text>
</comment>
<dbReference type="PANTHER" id="PTHR22930">
    <property type="match status" value="1"/>
</dbReference>
<keyword evidence="6" id="KW-0378">Hydrolase</keyword>
<keyword evidence="4" id="KW-0540">Nuclease</keyword>
<evidence type="ECO:0000313" key="10">
    <source>
        <dbReference type="Ensembl" id="ENSCPBP00000041378.1"/>
    </source>
</evidence>
<dbReference type="Pfam" id="PF26138">
    <property type="entry name" value="DUF8040"/>
    <property type="match status" value="1"/>
</dbReference>
<dbReference type="Ensembl" id="ENSCPBT00000048507.1">
    <property type="protein sequence ID" value="ENSCPBP00000041378.1"/>
    <property type="gene ID" value="ENSCPBG00000028382.1"/>
</dbReference>
<proteinExistence type="inferred from homology"/>
<dbReference type="GeneTree" id="ENSGT00940000163810"/>
<dbReference type="InterPro" id="IPR058353">
    <property type="entry name" value="DUF8040"/>
</dbReference>
<evidence type="ECO:0000259" key="8">
    <source>
        <dbReference type="Pfam" id="PF13359"/>
    </source>
</evidence>
<feature type="domain" description="DUF8040" evidence="9">
    <location>
        <begin position="96"/>
        <end position="177"/>
    </location>
</feature>
<evidence type="ECO:0000256" key="5">
    <source>
        <dbReference type="ARBA" id="ARBA00022723"/>
    </source>
</evidence>
<feature type="domain" description="DDE Tnp4" evidence="8">
    <location>
        <begin position="209"/>
        <end position="369"/>
    </location>
</feature>
<evidence type="ECO:0000256" key="3">
    <source>
        <dbReference type="ARBA" id="ARBA00006958"/>
    </source>
</evidence>
<evidence type="ECO:0000256" key="7">
    <source>
        <dbReference type="ARBA" id="ARBA00023242"/>
    </source>
</evidence>
<dbReference type="Proteomes" id="UP000694380">
    <property type="component" value="Unplaced"/>
</dbReference>